<comment type="catalytic activity">
    <reaction evidence="11">
        <text>(sulfur carrier)-H + L-cysteine = (sulfur carrier)-SH + L-alanine</text>
        <dbReference type="Rhea" id="RHEA:43892"/>
        <dbReference type="Rhea" id="RHEA-COMP:14737"/>
        <dbReference type="Rhea" id="RHEA-COMP:14739"/>
        <dbReference type="ChEBI" id="CHEBI:29917"/>
        <dbReference type="ChEBI" id="CHEBI:35235"/>
        <dbReference type="ChEBI" id="CHEBI:57972"/>
        <dbReference type="ChEBI" id="CHEBI:64428"/>
        <dbReference type="EC" id="2.8.1.7"/>
    </reaction>
</comment>
<evidence type="ECO:0000256" key="10">
    <source>
        <dbReference type="ARBA" id="ARBA00023014"/>
    </source>
</evidence>
<evidence type="ECO:0000256" key="9">
    <source>
        <dbReference type="ARBA" id="ARBA00023004"/>
    </source>
</evidence>
<evidence type="ECO:0000256" key="6">
    <source>
        <dbReference type="ARBA" id="ARBA00022679"/>
    </source>
</evidence>
<reference evidence="14 15" key="1">
    <citation type="submission" date="2015-09" db="EMBL/GenBank/DDBJ databases">
        <title>Draft genome sequence of Aliiroseovarius crassostreae CV919-312TSm, the causative agent of Roseovarius Oyster Disease (formerly Juvenile Oyster Disease).</title>
        <authorList>
            <person name="Kessner L."/>
            <person name="Spinard E."/>
            <person name="Nelson D."/>
        </authorList>
    </citation>
    <scope>NUCLEOTIDE SEQUENCE [LARGE SCALE GENOMIC DNA]</scope>
    <source>
        <strain evidence="14 15">CV919-312</strain>
    </source>
</reference>
<evidence type="ECO:0000256" key="11">
    <source>
        <dbReference type="ARBA" id="ARBA00050776"/>
    </source>
</evidence>
<dbReference type="Gene3D" id="3.90.1150.10">
    <property type="entry name" value="Aspartate Aminotransferase, domain 1"/>
    <property type="match status" value="1"/>
</dbReference>
<dbReference type="RefSeq" id="WP_055187250.1">
    <property type="nucleotide sequence ID" value="NZ_FPBS01000016.1"/>
</dbReference>
<dbReference type="AlphaFoldDB" id="A0A0N8IC31"/>
<keyword evidence="8" id="KW-0663">Pyridoxal phosphate</keyword>
<dbReference type="Pfam" id="PF00266">
    <property type="entry name" value="Aminotran_5"/>
    <property type="match status" value="1"/>
</dbReference>
<evidence type="ECO:0000256" key="1">
    <source>
        <dbReference type="ARBA" id="ARBA00001933"/>
    </source>
</evidence>
<evidence type="ECO:0000313" key="14">
    <source>
        <dbReference type="EMBL" id="KPN64771.1"/>
    </source>
</evidence>
<dbReference type="InterPro" id="IPR020578">
    <property type="entry name" value="Aminotrans_V_PyrdxlP_BS"/>
</dbReference>
<evidence type="ECO:0000256" key="4">
    <source>
        <dbReference type="ARBA" id="ARBA00012239"/>
    </source>
</evidence>
<proteinExistence type="inferred from homology"/>
<dbReference type="PANTHER" id="PTHR11601">
    <property type="entry name" value="CYSTEINE DESULFURYLASE FAMILY MEMBER"/>
    <property type="match status" value="1"/>
</dbReference>
<keyword evidence="9" id="KW-0408">Iron</keyword>
<keyword evidence="15" id="KW-1185">Reference proteome</keyword>
<comment type="function">
    <text evidence="2">Catalyzes the removal of elemental sulfur atoms from cysteine to produce alanine. Seems to participate in the biosynthesis of the nitrogenase metalloclusters by providing the inorganic sulfur required for the Fe-S core formation.</text>
</comment>
<keyword evidence="7" id="KW-0479">Metal-binding</keyword>
<dbReference type="InterPro" id="IPR015424">
    <property type="entry name" value="PyrdxlP-dep_Trfase"/>
</dbReference>
<evidence type="ECO:0000256" key="2">
    <source>
        <dbReference type="ARBA" id="ARBA00003120"/>
    </source>
</evidence>
<evidence type="ECO:0000256" key="5">
    <source>
        <dbReference type="ARBA" id="ARBA00013558"/>
    </source>
</evidence>
<dbReference type="InterPro" id="IPR000192">
    <property type="entry name" value="Aminotrans_V_dom"/>
</dbReference>
<dbReference type="STRING" id="154981.AKJ29_05905"/>
<protein>
    <recommendedName>
        <fullName evidence="5">Cysteine desulfurase</fullName>
        <ecNumber evidence="4">2.8.1.7</ecNumber>
    </recommendedName>
</protein>
<evidence type="ECO:0000256" key="12">
    <source>
        <dbReference type="RuleBase" id="RU004504"/>
    </source>
</evidence>
<dbReference type="SUPFAM" id="SSF53383">
    <property type="entry name" value="PLP-dependent transferases"/>
    <property type="match status" value="1"/>
</dbReference>
<gene>
    <name evidence="14" type="ORF">AKJ29_05905</name>
</gene>
<dbReference type="EC" id="2.8.1.7" evidence="4"/>
<name>A0A0N8IC31_9RHOB</name>
<dbReference type="Gene3D" id="1.10.260.50">
    <property type="match status" value="1"/>
</dbReference>
<dbReference type="GO" id="GO:0051536">
    <property type="term" value="F:iron-sulfur cluster binding"/>
    <property type="evidence" value="ECO:0007669"/>
    <property type="project" value="UniProtKB-KW"/>
</dbReference>
<evidence type="ECO:0000256" key="8">
    <source>
        <dbReference type="ARBA" id="ARBA00022898"/>
    </source>
</evidence>
<feature type="domain" description="Aminotransferase class V" evidence="13">
    <location>
        <begin position="6"/>
        <end position="368"/>
    </location>
</feature>
<keyword evidence="6" id="KW-0808">Transferase</keyword>
<comment type="caution">
    <text evidence="14">The sequence shown here is derived from an EMBL/GenBank/DDBJ whole genome shotgun (WGS) entry which is preliminary data.</text>
</comment>
<dbReference type="GO" id="GO:0031071">
    <property type="term" value="F:cysteine desulfurase activity"/>
    <property type="evidence" value="ECO:0007669"/>
    <property type="project" value="UniProtKB-EC"/>
</dbReference>
<dbReference type="PIRSF" id="PIRSF005572">
    <property type="entry name" value="NifS"/>
    <property type="match status" value="1"/>
</dbReference>
<comment type="similarity">
    <text evidence="3">Belongs to the class-V pyridoxal-phosphate-dependent aminotransferase family. NifS/IscS subfamily.</text>
</comment>
<dbReference type="Proteomes" id="UP000050471">
    <property type="component" value="Unassembled WGS sequence"/>
</dbReference>
<dbReference type="InterPro" id="IPR015422">
    <property type="entry name" value="PyrdxlP-dep_Trfase_small"/>
</dbReference>
<comment type="cofactor">
    <cofactor evidence="1 12">
        <name>pyridoxal 5'-phosphate</name>
        <dbReference type="ChEBI" id="CHEBI:597326"/>
    </cofactor>
</comment>
<dbReference type="Gene3D" id="3.40.640.10">
    <property type="entry name" value="Type I PLP-dependent aspartate aminotransferase-like (Major domain)"/>
    <property type="match status" value="1"/>
</dbReference>
<sequence>MTRAPIYLDHNASTPVDEEVIAKIVAAMRELPANPSAVDHREGAAASAAVENARERVAKGINARSADIIFVSGATEANNLAIVGAMQATNKTGCSKIVTVATEHPSVLEVAKHVGATDEIVVLPVDEQGQIDLDLLESELKRGTTLVSCMAANNETGVYHPLSEIGQLCEKYGALFHCDLTQLTAYHPIDVQSSNIHLASLSGHKMYGPKGTGALYCRRRRPHVALEPILRGGGQERGLRSGTLNTPGIVGLAAAFEVREPRLKNAAGIADLRDTLERRLVQETGAFVNGGESNRLPNTVNLSIPGIEPLALMRRLSKQITFSSSSACSTQSVQDSHVLEAMFGPNTERTKCAFRLGLGFGTTKDQVETAAELFIEAVSGIRQGRVGSAA</sequence>
<evidence type="ECO:0000256" key="3">
    <source>
        <dbReference type="ARBA" id="ARBA00006490"/>
    </source>
</evidence>
<evidence type="ECO:0000259" key="13">
    <source>
        <dbReference type="Pfam" id="PF00266"/>
    </source>
</evidence>
<organism evidence="14 15">
    <name type="scientific">Aliiroseovarius crassostreae</name>
    <dbReference type="NCBI Taxonomy" id="154981"/>
    <lineage>
        <taxon>Bacteria</taxon>
        <taxon>Pseudomonadati</taxon>
        <taxon>Pseudomonadota</taxon>
        <taxon>Alphaproteobacteria</taxon>
        <taxon>Rhodobacterales</taxon>
        <taxon>Paracoccaceae</taxon>
        <taxon>Aliiroseovarius</taxon>
    </lineage>
</organism>
<dbReference type="InterPro" id="IPR015421">
    <property type="entry name" value="PyrdxlP-dep_Trfase_major"/>
</dbReference>
<dbReference type="OrthoDB" id="9808002at2"/>
<dbReference type="GO" id="GO:0046872">
    <property type="term" value="F:metal ion binding"/>
    <property type="evidence" value="ECO:0007669"/>
    <property type="project" value="UniProtKB-KW"/>
</dbReference>
<dbReference type="PROSITE" id="PS00595">
    <property type="entry name" value="AA_TRANSFER_CLASS_5"/>
    <property type="match status" value="1"/>
</dbReference>
<evidence type="ECO:0000313" key="15">
    <source>
        <dbReference type="Proteomes" id="UP000050471"/>
    </source>
</evidence>
<dbReference type="PANTHER" id="PTHR11601:SF34">
    <property type="entry name" value="CYSTEINE DESULFURASE"/>
    <property type="match status" value="1"/>
</dbReference>
<evidence type="ECO:0000256" key="7">
    <source>
        <dbReference type="ARBA" id="ARBA00022723"/>
    </source>
</evidence>
<keyword evidence="10" id="KW-0411">Iron-sulfur</keyword>
<dbReference type="EMBL" id="LKBA01000001">
    <property type="protein sequence ID" value="KPN64771.1"/>
    <property type="molecule type" value="Genomic_DNA"/>
</dbReference>
<accession>A0A0N8IC31</accession>
<dbReference type="InterPro" id="IPR016454">
    <property type="entry name" value="Cysteine_dSase"/>
</dbReference>